<feature type="domain" description="BIG2" evidence="2">
    <location>
        <begin position="257"/>
        <end position="330"/>
    </location>
</feature>
<comment type="caution">
    <text evidence="3">The sequence shown here is derived from an EMBL/GenBank/DDBJ whole genome shotgun (WGS) entry which is preliminary data.</text>
</comment>
<evidence type="ECO:0000313" key="4">
    <source>
        <dbReference type="Proteomes" id="UP000482209"/>
    </source>
</evidence>
<protein>
    <recommendedName>
        <fullName evidence="2">BIG2 domain-containing protein</fullName>
    </recommendedName>
</protein>
<accession>A0A6L5XVF9</accession>
<dbReference type="SUPFAM" id="SSF49373">
    <property type="entry name" value="Invasin/intimin cell-adhesion fragments"/>
    <property type="match status" value="1"/>
</dbReference>
<sequence length="333" mass="36159">MKNVLKKAISGILALSMAAAMMVSTAIPAQAATKKVIPVKVSYNGKNWENDSKLWAHSQSDCVITPGDKTYKLTNTLSINYQVYIPKTVLQKNGSAIDLNTSLNVMDSTKDWNWLGSIEGKYSISVVNEKGKYGIYAWNNETEKMVSAKDTAKLVTLKKDGDYVIATVKNVALKSEMETGDGKSKKIDTKTPRHLNATVRLCGVNTKVKATLYIDNVVVTSGQKKIFSINCSDKNMLYFYYMNGSSKEKVVQPVTYSNTLLKLTKTSATIKTGKTVSINAKATPAEKITYKSSNEKVAKVSSKGIVTGVNAGKAAITVTTNGVSKNFSVTVTK</sequence>
<evidence type="ECO:0000313" key="3">
    <source>
        <dbReference type="EMBL" id="MSS62732.1"/>
    </source>
</evidence>
<evidence type="ECO:0000259" key="2">
    <source>
        <dbReference type="SMART" id="SM00635"/>
    </source>
</evidence>
<dbReference type="Gene3D" id="2.60.40.1080">
    <property type="match status" value="1"/>
</dbReference>
<dbReference type="AlphaFoldDB" id="A0A6L5XVF9"/>
<dbReference type="EMBL" id="VUMT01000002">
    <property type="protein sequence ID" value="MSS62732.1"/>
    <property type="molecule type" value="Genomic_DNA"/>
</dbReference>
<dbReference type="SMART" id="SM00635">
    <property type="entry name" value="BID_2"/>
    <property type="match status" value="1"/>
</dbReference>
<dbReference type="InterPro" id="IPR008964">
    <property type="entry name" value="Invasin/intimin_cell_adhesion"/>
</dbReference>
<feature type="signal peptide" evidence="1">
    <location>
        <begin position="1"/>
        <end position="31"/>
    </location>
</feature>
<dbReference type="Pfam" id="PF02368">
    <property type="entry name" value="Big_2"/>
    <property type="match status" value="1"/>
</dbReference>
<organism evidence="3 4">
    <name type="scientific">Velocimicrobium porci</name>
    <dbReference type="NCBI Taxonomy" id="2606634"/>
    <lineage>
        <taxon>Bacteria</taxon>
        <taxon>Bacillati</taxon>
        <taxon>Bacillota</taxon>
        <taxon>Clostridia</taxon>
        <taxon>Lachnospirales</taxon>
        <taxon>Lachnospiraceae</taxon>
        <taxon>Velocimicrobium</taxon>
    </lineage>
</organism>
<reference evidence="3 4" key="1">
    <citation type="submission" date="2019-08" db="EMBL/GenBank/DDBJ databases">
        <title>In-depth cultivation of the pig gut microbiome towards novel bacterial diversity and tailored functional studies.</title>
        <authorList>
            <person name="Wylensek D."/>
            <person name="Hitch T.C.A."/>
            <person name="Clavel T."/>
        </authorList>
    </citation>
    <scope>NUCLEOTIDE SEQUENCE [LARGE SCALE GENOMIC DNA]</scope>
    <source>
        <strain evidence="3 4">WCA-693-APC-MOT-I</strain>
    </source>
</reference>
<evidence type="ECO:0000256" key="1">
    <source>
        <dbReference type="SAM" id="SignalP"/>
    </source>
</evidence>
<proteinExistence type="predicted"/>
<keyword evidence="4" id="KW-1185">Reference proteome</keyword>
<dbReference type="InterPro" id="IPR003343">
    <property type="entry name" value="Big_2"/>
</dbReference>
<dbReference type="RefSeq" id="WP_154516688.1">
    <property type="nucleotide sequence ID" value="NZ_VUMT01000002.1"/>
</dbReference>
<name>A0A6L5XVF9_9FIRM</name>
<gene>
    <name evidence="3" type="ORF">FYJ58_02350</name>
</gene>
<feature type="chain" id="PRO_5026988519" description="BIG2 domain-containing protein" evidence="1">
    <location>
        <begin position="32"/>
        <end position="333"/>
    </location>
</feature>
<dbReference type="Proteomes" id="UP000482209">
    <property type="component" value="Unassembled WGS sequence"/>
</dbReference>
<keyword evidence="1" id="KW-0732">Signal</keyword>